<dbReference type="SUPFAM" id="SSF50129">
    <property type="entry name" value="GroES-like"/>
    <property type="match status" value="1"/>
</dbReference>
<name>A0A2R5GUM8_9STRA</name>
<sequence>MRGIVVDKFCTPEDLALGELPDRAPGDNEVVMDVRCAGVNFPDTLIIQGKYQFKPEMPFAPGGECSGVVSKVGAGVKNFKVGDRVLGMTGWGSFAEQVIVPAEKLIPVPAGVDDATASGVMMTYGTTYHAFEQRAQLQPGETVLVLGAAGGVGIAAVDIAKAMGAKVIAAASTQEKLEVCRSYGADHLINYAEEDLKARVREITKGRGVDVVYDPVGDRFAEPAVRSLAWKGRYLVIGFAAGEIPRIPLNLALLKGASIVGVFWGAFTNIEPELNARNIEVILDWVAKGKIKPLVTQTYPLKDAGKALRDLMDRKVKGKAVLICSDKATLPKSGAKL</sequence>
<dbReference type="Pfam" id="PF00107">
    <property type="entry name" value="ADH_zinc_N"/>
    <property type="match status" value="1"/>
</dbReference>
<dbReference type="Pfam" id="PF08240">
    <property type="entry name" value="ADH_N"/>
    <property type="match status" value="1"/>
</dbReference>
<comment type="caution">
    <text evidence="2">The sequence shown here is derived from an EMBL/GenBank/DDBJ whole genome shotgun (WGS) entry which is preliminary data.</text>
</comment>
<dbReference type="PANTHER" id="PTHR43677">
    <property type="entry name" value="SHORT-CHAIN DEHYDROGENASE/REDUCTASE"/>
    <property type="match status" value="1"/>
</dbReference>
<dbReference type="PANTHER" id="PTHR43677:SF4">
    <property type="entry name" value="QUINONE OXIDOREDUCTASE-LIKE PROTEIN 2"/>
    <property type="match status" value="1"/>
</dbReference>
<proteinExistence type="predicted"/>
<protein>
    <submittedName>
        <fullName evidence="2">Quinone oxidoreductase-like protein 2-like</fullName>
    </submittedName>
</protein>
<dbReference type="Proteomes" id="UP000241890">
    <property type="component" value="Unassembled WGS sequence"/>
</dbReference>
<organism evidence="2 3">
    <name type="scientific">Hondaea fermentalgiana</name>
    <dbReference type="NCBI Taxonomy" id="2315210"/>
    <lineage>
        <taxon>Eukaryota</taxon>
        <taxon>Sar</taxon>
        <taxon>Stramenopiles</taxon>
        <taxon>Bigyra</taxon>
        <taxon>Labyrinthulomycetes</taxon>
        <taxon>Thraustochytrida</taxon>
        <taxon>Thraustochytriidae</taxon>
        <taxon>Hondaea</taxon>
    </lineage>
</organism>
<dbReference type="InterPro" id="IPR013149">
    <property type="entry name" value="ADH-like_C"/>
</dbReference>
<dbReference type="AlphaFoldDB" id="A0A2R5GUM8"/>
<dbReference type="InterPro" id="IPR036291">
    <property type="entry name" value="NAD(P)-bd_dom_sf"/>
</dbReference>
<dbReference type="InParanoid" id="A0A2R5GUM8"/>
<dbReference type="InterPro" id="IPR011032">
    <property type="entry name" value="GroES-like_sf"/>
</dbReference>
<feature type="domain" description="Enoyl reductase (ER)" evidence="1">
    <location>
        <begin position="10"/>
        <end position="322"/>
    </location>
</feature>
<evidence type="ECO:0000259" key="1">
    <source>
        <dbReference type="SMART" id="SM00829"/>
    </source>
</evidence>
<reference evidence="2 3" key="1">
    <citation type="submission" date="2017-12" db="EMBL/GenBank/DDBJ databases">
        <title>Sequencing, de novo assembly and annotation of complete genome of a new Thraustochytrid species, strain FCC1311.</title>
        <authorList>
            <person name="Sedici K."/>
            <person name="Godart F."/>
            <person name="Aiese Cigliano R."/>
            <person name="Sanseverino W."/>
            <person name="Barakat M."/>
            <person name="Ortet P."/>
            <person name="Marechal E."/>
            <person name="Cagnac O."/>
            <person name="Amato A."/>
        </authorList>
    </citation>
    <scope>NUCLEOTIDE SEQUENCE [LARGE SCALE GENOMIC DNA]</scope>
</reference>
<gene>
    <name evidence="2" type="ORF">FCC1311_107832</name>
</gene>
<keyword evidence="3" id="KW-1185">Reference proteome</keyword>
<dbReference type="Gene3D" id="3.40.50.720">
    <property type="entry name" value="NAD(P)-binding Rossmann-like Domain"/>
    <property type="match status" value="1"/>
</dbReference>
<dbReference type="GO" id="GO:0016491">
    <property type="term" value="F:oxidoreductase activity"/>
    <property type="evidence" value="ECO:0007669"/>
    <property type="project" value="InterPro"/>
</dbReference>
<dbReference type="Gene3D" id="3.90.180.10">
    <property type="entry name" value="Medium-chain alcohol dehydrogenases, catalytic domain"/>
    <property type="match status" value="1"/>
</dbReference>
<dbReference type="CDD" id="cd08241">
    <property type="entry name" value="QOR1"/>
    <property type="match status" value="1"/>
</dbReference>
<evidence type="ECO:0000313" key="2">
    <source>
        <dbReference type="EMBL" id="GBG34562.1"/>
    </source>
</evidence>
<dbReference type="EMBL" id="BEYU01000201">
    <property type="protein sequence ID" value="GBG34562.1"/>
    <property type="molecule type" value="Genomic_DNA"/>
</dbReference>
<dbReference type="OrthoDB" id="3509362at2759"/>
<dbReference type="InterPro" id="IPR013154">
    <property type="entry name" value="ADH-like_N"/>
</dbReference>
<evidence type="ECO:0000313" key="3">
    <source>
        <dbReference type="Proteomes" id="UP000241890"/>
    </source>
</evidence>
<accession>A0A2R5GUM8</accession>
<dbReference type="SMART" id="SM00829">
    <property type="entry name" value="PKS_ER"/>
    <property type="match status" value="1"/>
</dbReference>
<dbReference type="InterPro" id="IPR020843">
    <property type="entry name" value="ER"/>
</dbReference>
<dbReference type="InterPro" id="IPR051397">
    <property type="entry name" value="Zn-ADH-like_protein"/>
</dbReference>
<dbReference type="SUPFAM" id="SSF51735">
    <property type="entry name" value="NAD(P)-binding Rossmann-fold domains"/>
    <property type="match status" value="1"/>
</dbReference>